<keyword evidence="5" id="KW-1185">Reference proteome</keyword>
<dbReference type="Gene3D" id="1.10.260.40">
    <property type="entry name" value="lambda repressor-like DNA-binding domains"/>
    <property type="match status" value="1"/>
</dbReference>
<dbReference type="EMBL" id="CP047591">
    <property type="protein sequence ID" value="QHI72623.1"/>
    <property type="molecule type" value="Genomic_DNA"/>
</dbReference>
<dbReference type="CDD" id="cd00093">
    <property type="entry name" value="HTH_XRE"/>
    <property type="match status" value="1"/>
</dbReference>
<evidence type="ECO:0000256" key="2">
    <source>
        <dbReference type="SAM" id="Phobius"/>
    </source>
</evidence>
<dbReference type="RefSeq" id="WP_162362391.1">
    <property type="nucleotide sequence ID" value="NZ_CP047591.1"/>
</dbReference>
<dbReference type="Proteomes" id="UP000463883">
    <property type="component" value="Chromosome"/>
</dbReference>
<keyword evidence="2" id="KW-1133">Transmembrane helix</keyword>
<evidence type="ECO:0000256" key="1">
    <source>
        <dbReference type="ARBA" id="ARBA00023125"/>
    </source>
</evidence>
<reference evidence="4 5" key="1">
    <citation type="submission" date="2020-01" db="EMBL/GenBank/DDBJ databases">
        <title>Genomic analysis of Aminipila sp. CBA3637.</title>
        <authorList>
            <person name="Kim Y.B."/>
            <person name="Roh S.W."/>
        </authorList>
    </citation>
    <scope>NUCLEOTIDE SEQUENCE [LARGE SCALE GENOMIC DNA]</scope>
    <source>
        <strain evidence="4 5">CBA3637</strain>
    </source>
</reference>
<dbReference type="SUPFAM" id="SSF47413">
    <property type="entry name" value="lambda repressor-like DNA-binding domains"/>
    <property type="match status" value="1"/>
</dbReference>
<feature type="transmembrane region" description="Helical" evidence="2">
    <location>
        <begin position="193"/>
        <end position="211"/>
    </location>
</feature>
<keyword evidence="2" id="KW-0472">Membrane</keyword>
<evidence type="ECO:0000313" key="4">
    <source>
        <dbReference type="EMBL" id="QHI72623.1"/>
    </source>
</evidence>
<dbReference type="PANTHER" id="PTHR46558:SF4">
    <property type="entry name" value="DNA-BIDING PHAGE PROTEIN"/>
    <property type="match status" value="1"/>
</dbReference>
<dbReference type="GO" id="GO:0003677">
    <property type="term" value="F:DNA binding"/>
    <property type="evidence" value="ECO:0007669"/>
    <property type="project" value="UniProtKB-KW"/>
</dbReference>
<dbReference type="Pfam" id="PF01381">
    <property type="entry name" value="HTH_3"/>
    <property type="match status" value="1"/>
</dbReference>
<dbReference type="KEGG" id="amic:Ami3637_09630"/>
<evidence type="ECO:0000313" key="5">
    <source>
        <dbReference type="Proteomes" id="UP000463883"/>
    </source>
</evidence>
<dbReference type="SMART" id="SM00530">
    <property type="entry name" value="HTH_XRE"/>
    <property type="match status" value="1"/>
</dbReference>
<keyword evidence="1" id="KW-0238">DNA-binding</keyword>
<organism evidence="4 5">
    <name type="scientific">Aminipila terrae</name>
    <dbReference type="NCBI Taxonomy" id="2697030"/>
    <lineage>
        <taxon>Bacteria</taxon>
        <taxon>Bacillati</taxon>
        <taxon>Bacillota</taxon>
        <taxon>Clostridia</taxon>
        <taxon>Peptostreptococcales</taxon>
        <taxon>Anaerovoracaceae</taxon>
        <taxon>Aminipila</taxon>
    </lineage>
</organism>
<protein>
    <submittedName>
        <fullName evidence="4">Helix-turn-helix domain-containing protein</fullName>
    </submittedName>
</protein>
<feature type="transmembrane region" description="Helical" evidence="2">
    <location>
        <begin position="121"/>
        <end position="145"/>
    </location>
</feature>
<gene>
    <name evidence="4" type="ORF">Ami3637_09630</name>
</gene>
<feature type="transmembrane region" description="Helical" evidence="2">
    <location>
        <begin position="83"/>
        <end position="101"/>
    </location>
</feature>
<name>A0A6P1MHG5_9FIRM</name>
<proteinExistence type="predicted"/>
<feature type="transmembrane region" description="Helical" evidence="2">
    <location>
        <begin position="157"/>
        <end position="181"/>
    </location>
</feature>
<keyword evidence="2" id="KW-0812">Transmembrane</keyword>
<dbReference type="InterPro" id="IPR001387">
    <property type="entry name" value="Cro/C1-type_HTH"/>
</dbReference>
<dbReference type="InterPro" id="IPR010982">
    <property type="entry name" value="Lambda_DNA-bd_dom_sf"/>
</dbReference>
<sequence length="218" mass="25270">MNDVGKNIKKLRKERGISQETLAGKLYVTRQAVSQWERGHTQPDLKTLDEIANFFQVNILTVIYGEKEKATTIPPHRRKYKKGLILFGILSLTMILLVMILKPSIEYMYYRFMAITFVRMYMAFSQPLLYLFIALFASNLISLGWDLYINRKAVRCAVFAISITFLCFYSVIFLLMTSGFISGSYFFQKLWLFLWQVPVLFLLPGMGLHFGRKVISVG</sequence>
<dbReference type="AlphaFoldDB" id="A0A6P1MHG5"/>
<accession>A0A6P1MHG5</accession>
<evidence type="ECO:0000259" key="3">
    <source>
        <dbReference type="PROSITE" id="PS50943"/>
    </source>
</evidence>
<dbReference type="PANTHER" id="PTHR46558">
    <property type="entry name" value="TRACRIPTIONAL REGULATORY PROTEIN-RELATED-RELATED"/>
    <property type="match status" value="1"/>
</dbReference>
<feature type="domain" description="HTH cro/C1-type" evidence="3">
    <location>
        <begin position="8"/>
        <end position="62"/>
    </location>
</feature>
<dbReference type="PROSITE" id="PS50943">
    <property type="entry name" value="HTH_CROC1"/>
    <property type="match status" value="1"/>
</dbReference>